<evidence type="ECO:0000256" key="1">
    <source>
        <dbReference type="SAM" id="Phobius"/>
    </source>
</evidence>
<dbReference type="OrthoDB" id="5871998at2"/>
<keyword evidence="1" id="KW-0812">Transmembrane</keyword>
<dbReference type="EMBL" id="AEIU01000120">
    <property type="protein sequence ID" value="EFP94739.1"/>
    <property type="molecule type" value="Genomic_DNA"/>
</dbReference>
<feature type="transmembrane region" description="Helical" evidence="1">
    <location>
        <begin position="6"/>
        <end position="25"/>
    </location>
</feature>
<comment type="caution">
    <text evidence="2">The sequence shown here is derived from an EMBL/GenBank/DDBJ whole genome shotgun (WGS) entry which is preliminary data.</text>
</comment>
<proteinExistence type="predicted"/>
<dbReference type="AlphaFoldDB" id="E3BQB5"/>
<evidence type="ECO:0000313" key="3">
    <source>
        <dbReference type="Proteomes" id="UP000002943"/>
    </source>
</evidence>
<reference evidence="2 3" key="1">
    <citation type="journal article" date="2012" name="Int. J. Syst. Evol. Microbiol.">
        <title>Vibrio caribbeanicus sp. nov., isolated from the marine sponge Scleritoderma cyanea.</title>
        <authorList>
            <person name="Hoffmann M."/>
            <person name="Monday S.R."/>
            <person name="Allard M.W."/>
            <person name="Strain E.A."/>
            <person name="Whittaker P."/>
            <person name="Naum M."/>
            <person name="McCarthy P.J."/>
            <person name="Lopez J.V."/>
            <person name="Fischer M."/>
            <person name="Brown E.W."/>
        </authorList>
    </citation>
    <scope>NUCLEOTIDE SEQUENCE [LARGE SCALE GENOMIC DNA]</scope>
    <source>
        <strain evidence="2 3">ATCC BAA-2122</strain>
    </source>
</reference>
<keyword evidence="3" id="KW-1185">Reference proteome</keyword>
<name>E3BQB5_9VIBR</name>
<sequence>MKKYIYGSFLLLIVILGTYLSFSLYRNLLLSTNIENGHYSSCFNDPKNKKYRIEQWNKNDIFNIQFVESGNADCLAPKFPSIEVSSPDVTHWLHIVETSGDVQFSGKHASLGDFGPHWVFVDVASQEQRDRGNPFYSVGEVFRDNPSWTSAPHITLNWSGKLFGLSELNGVFYPVGGLSWGFHLKSWSLIPEAIAPKLLEKRAWLDVVEALNNDYPDYVFSIK</sequence>
<evidence type="ECO:0000313" key="2">
    <source>
        <dbReference type="EMBL" id="EFP94739.1"/>
    </source>
</evidence>
<accession>E3BQB5</accession>
<protein>
    <submittedName>
        <fullName evidence="2">Uncharacterized protein</fullName>
    </submittedName>
</protein>
<dbReference type="RefSeq" id="WP_009603395.1">
    <property type="nucleotide sequence ID" value="NZ_AEIU01000120.1"/>
</dbReference>
<organism evidence="2 3">
    <name type="scientific">Vibrio caribbeanicus ATCC BAA-2122</name>
    <dbReference type="NCBI Taxonomy" id="796620"/>
    <lineage>
        <taxon>Bacteria</taxon>
        <taxon>Pseudomonadati</taxon>
        <taxon>Pseudomonadota</taxon>
        <taxon>Gammaproteobacteria</taxon>
        <taxon>Vibrionales</taxon>
        <taxon>Vibrionaceae</taxon>
        <taxon>Vibrio</taxon>
    </lineage>
</organism>
<keyword evidence="1" id="KW-0472">Membrane</keyword>
<gene>
    <name evidence="2" type="ORF">VIBC2010_13481</name>
</gene>
<dbReference type="Proteomes" id="UP000002943">
    <property type="component" value="Unassembled WGS sequence"/>
</dbReference>
<keyword evidence="1" id="KW-1133">Transmembrane helix</keyword>